<dbReference type="EMBL" id="OB661338">
    <property type="protein sequence ID" value="CAD7227998.1"/>
    <property type="molecule type" value="Genomic_DNA"/>
</dbReference>
<evidence type="ECO:0008006" key="3">
    <source>
        <dbReference type="Google" id="ProtNLM"/>
    </source>
</evidence>
<feature type="compositionally biased region" description="Basic and acidic residues" evidence="1">
    <location>
        <begin position="443"/>
        <end position="455"/>
    </location>
</feature>
<evidence type="ECO:0000256" key="1">
    <source>
        <dbReference type="SAM" id="MobiDB-lite"/>
    </source>
</evidence>
<proteinExistence type="predicted"/>
<sequence length="488" mass="52893">MDSDQNLPSRLDLEGNGATSGEISDTDSNQDHGLSKEGDACSTPIRNRSERVRFPSGATGELNLCSSFVSESCSSSLIHHQAALISRTTPSPYSDLRRIVLDPHHIGDHVTHEATPKSSREVRTPSGSSSSPRPMYNPFERDSLDSLQKSFMSPSLILSLNSNSRRRTAEEAASLTSSPEESGTCQWSIEVLSQLYPADIDEKPRFLKKQSLLTKSQENAEEEAIRQMYISNRPPPGSLEVVPLAETSPIHTSPSFLSPTYKSVSESSTADPQTPDVSCPETLVDSPIVTIGGHLDSSHRTAPDVVLGHAAHSEIDLSPIHEDFGDHDMASITSSSPQSVTQTLDTFSADQEEHTFEQLPRSDHEERPHSLGLLRESSSHAEWRSGGDHISSPDEEDTQNRSIQSSQGSSSRDTGYGSSLQSTMEEASLLAMVSLESKLGGGPERRGIGRSEERSPFISSTPSKRSVDSGLDDFRAFSSILPSPSHTG</sequence>
<feature type="compositionally biased region" description="Basic and acidic residues" evidence="1">
    <location>
        <begin position="29"/>
        <end position="39"/>
    </location>
</feature>
<feature type="compositionally biased region" description="Basic and acidic residues" evidence="1">
    <location>
        <begin position="320"/>
        <end position="329"/>
    </location>
</feature>
<protein>
    <recommendedName>
        <fullName evidence="3">Protein aurora borealis</fullName>
    </recommendedName>
</protein>
<feature type="region of interest" description="Disordered" evidence="1">
    <location>
        <begin position="377"/>
        <end position="470"/>
    </location>
</feature>
<organism evidence="2">
    <name type="scientific">Cyprideis torosa</name>
    <dbReference type="NCBI Taxonomy" id="163714"/>
    <lineage>
        <taxon>Eukaryota</taxon>
        <taxon>Metazoa</taxon>
        <taxon>Ecdysozoa</taxon>
        <taxon>Arthropoda</taxon>
        <taxon>Crustacea</taxon>
        <taxon>Oligostraca</taxon>
        <taxon>Ostracoda</taxon>
        <taxon>Podocopa</taxon>
        <taxon>Podocopida</taxon>
        <taxon>Cytherocopina</taxon>
        <taxon>Cytheroidea</taxon>
        <taxon>Cytherideidae</taxon>
        <taxon>Cyprideis</taxon>
    </lineage>
</organism>
<feature type="compositionally biased region" description="Polar residues" evidence="1">
    <location>
        <begin position="412"/>
        <end position="425"/>
    </location>
</feature>
<name>A0A7R8ZQ04_9CRUS</name>
<reference evidence="2" key="1">
    <citation type="submission" date="2020-11" db="EMBL/GenBank/DDBJ databases">
        <authorList>
            <person name="Tran Van P."/>
        </authorList>
    </citation>
    <scope>NUCLEOTIDE SEQUENCE</scope>
</reference>
<gene>
    <name evidence="2" type="ORF">CTOB1V02_LOCUS5890</name>
</gene>
<dbReference type="AlphaFoldDB" id="A0A7R8ZQ04"/>
<feature type="compositionally biased region" description="Low complexity" evidence="1">
    <location>
        <begin position="402"/>
        <end position="411"/>
    </location>
</feature>
<feature type="region of interest" description="Disordered" evidence="1">
    <location>
        <begin position="1"/>
        <end position="49"/>
    </location>
</feature>
<evidence type="ECO:0000313" key="2">
    <source>
        <dbReference type="EMBL" id="CAD7227998.1"/>
    </source>
</evidence>
<feature type="compositionally biased region" description="Basic and acidic residues" evidence="1">
    <location>
        <begin position="107"/>
        <end position="123"/>
    </location>
</feature>
<feature type="region of interest" description="Disordered" evidence="1">
    <location>
        <begin position="249"/>
        <end position="282"/>
    </location>
</feature>
<feature type="compositionally biased region" description="Polar residues" evidence="1">
    <location>
        <begin position="249"/>
        <end position="276"/>
    </location>
</feature>
<feature type="compositionally biased region" description="Basic and acidic residues" evidence="1">
    <location>
        <begin position="377"/>
        <end position="387"/>
    </location>
</feature>
<dbReference type="Pfam" id="PF15280">
    <property type="entry name" value="BORA_N"/>
    <property type="match status" value="1"/>
</dbReference>
<feature type="region of interest" description="Disordered" evidence="1">
    <location>
        <begin position="320"/>
        <end position="342"/>
    </location>
</feature>
<feature type="compositionally biased region" description="Polar residues" evidence="1">
    <location>
        <begin position="17"/>
        <end position="27"/>
    </location>
</feature>
<feature type="compositionally biased region" description="Low complexity" evidence="1">
    <location>
        <begin position="124"/>
        <end position="134"/>
    </location>
</feature>
<dbReference type="InterPro" id="IPR023252">
    <property type="entry name" value="Aurora_borealis_protein"/>
</dbReference>
<feature type="region of interest" description="Disordered" evidence="1">
    <location>
        <begin position="107"/>
        <end position="141"/>
    </location>
</feature>
<feature type="compositionally biased region" description="Polar residues" evidence="1">
    <location>
        <begin position="331"/>
        <end position="342"/>
    </location>
</feature>
<accession>A0A7R8ZQ04</accession>